<proteinExistence type="predicted"/>
<name>A0ABZ1PI75_9ACTN</name>
<evidence type="ECO:0000313" key="3">
    <source>
        <dbReference type="Proteomes" id="UP001346877"/>
    </source>
</evidence>
<dbReference type="EMBL" id="CP107941">
    <property type="protein sequence ID" value="WUI83210.1"/>
    <property type="molecule type" value="Genomic_DNA"/>
</dbReference>
<feature type="region of interest" description="Disordered" evidence="1">
    <location>
        <begin position="28"/>
        <end position="49"/>
    </location>
</feature>
<protein>
    <submittedName>
        <fullName evidence="2">Uncharacterized protein</fullName>
    </submittedName>
</protein>
<dbReference type="RefSeq" id="WP_328371967.1">
    <property type="nucleotide sequence ID" value="NZ_CP107936.1"/>
</dbReference>
<organism evidence="2 3">
    <name type="scientific">Micromonospora zamorensis</name>
    <dbReference type="NCBI Taxonomy" id="709883"/>
    <lineage>
        <taxon>Bacteria</taxon>
        <taxon>Bacillati</taxon>
        <taxon>Actinomycetota</taxon>
        <taxon>Actinomycetes</taxon>
        <taxon>Micromonosporales</taxon>
        <taxon>Micromonosporaceae</taxon>
        <taxon>Micromonospora</taxon>
    </lineage>
</organism>
<evidence type="ECO:0000256" key="1">
    <source>
        <dbReference type="SAM" id="MobiDB-lite"/>
    </source>
</evidence>
<keyword evidence="3" id="KW-1185">Reference proteome</keyword>
<evidence type="ECO:0000313" key="2">
    <source>
        <dbReference type="EMBL" id="WUI83210.1"/>
    </source>
</evidence>
<sequence>MLQPYAELERPAALAATHPLVSGAYGTGRRSVVRGAGGSSWRRRGRVVG</sequence>
<accession>A0ABZ1PI75</accession>
<reference evidence="2 3" key="1">
    <citation type="submission" date="2022-10" db="EMBL/GenBank/DDBJ databases">
        <title>The complete genomes of actinobacterial strains from the NBC collection.</title>
        <authorList>
            <person name="Joergensen T.S."/>
            <person name="Alvarez Arevalo M."/>
            <person name="Sterndorff E.B."/>
            <person name="Faurdal D."/>
            <person name="Vuksanovic O."/>
            <person name="Mourched A.-S."/>
            <person name="Charusanti P."/>
            <person name="Shaw S."/>
            <person name="Blin K."/>
            <person name="Weber T."/>
        </authorList>
    </citation>
    <scope>NUCLEOTIDE SEQUENCE [LARGE SCALE GENOMIC DNA]</scope>
    <source>
        <strain evidence="2 3">NBC_00396</strain>
    </source>
</reference>
<gene>
    <name evidence="2" type="ORF">OG375_02175</name>
</gene>
<dbReference type="Proteomes" id="UP001346877">
    <property type="component" value="Chromosome"/>
</dbReference>